<accession>A0A9J6ZLE3</accession>
<dbReference type="KEGG" id="plig:NAG76_10835"/>
<reference evidence="2" key="1">
    <citation type="submission" date="2022-05" db="EMBL/GenBank/DDBJ databases">
        <title>Novel bacterial taxa in a minimal lignocellulolytic consortium and its capacity to transform plastics disclosed by genome-resolved metagenomics.</title>
        <authorList>
            <person name="Rodriguez C.A.D."/>
            <person name="Diaz-Garcia L."/>
            <person name="Herrera K."/>
            <person name="Tarazona N.A."/>
            <person name="Sproer C."/>
            <person name="Overmann J."/>
            <person name="Jimenez D.J."/>
        </authorList>
    </citation>
    <scope>NUCLEOTIDE SEQUENCE</scope>
    <source>
        <strain evidence="2">MAG5</strain>
    </source>
</reference>
<evidence type="ECO:0000313" key="3">
    <source>
        <dbReference type="Proteomes" id="UP001056756"/>
    </source>
</evidence>
<keyword evidence="1" id="KW-0175">Coiled coil</keyword>
<organism evidence="2 3">
    <name type="scientific">Candidatus Pristimantibacillus lignocellulolyticus</name>
    <dbReference type="NCBI Taxonomy" id="2994561"/>
    <lineage>
        <taxon>Bacteria</taxon>
        <taxon>Bacillati</taxon>
        <taxon>Bacillota</taxon>
        <taxon>Bacilli</taxon>
        <taxon>Bacillales</taxon>
        <taxon>Paenibacillaceae</taxon>
        <taxon>Candidatus Pristimantibacillus</taxon>
    </lineage>
</organism>
<protein>
    <submittedName>
        <fullName evidence="2">Uncharacterized protein</fullName>
    </submittedName>
</protein>
<dbReference type="AlphaFoldDB" id="A0A9J6ZLE3"/>
<feature type="coiled-coil region" evidence="1">
    <location>
        <begin position="101"/>
        <end position="143"/>
    </location>
</feature>
<evidence type="ECO:0000313" key="2">
    <source>
        <dbReference type="EMBL" id="URN96680.1"/>
    </source>
</evidence>
<dbReference type="Proteomes" id="UP001056756">
    <property type="component" value="Chromosome"/>
</dbReference>
<proteinExistence type="predicted"/>
<evidence type="ECO:0000256" key="1">
    <source>
        <dbReference type="SAM" id="Coils"/>
    </source>
</evidence>
<gene>
    <name evidence="2" type="ORF">NAG76_10835</name>
</gene>
<sequence>MAGAKIVSKYDEIQVLYKKYTLSLKFRLPCKKVTLSPEDKDYSRYNTFKYVTIGKINVEVGYKLSWRKWGKHEKLIKQTQTMTSEDLLRKVFLYIFSLPLIMDEEEKAHILEEEKRLIEERERELLRERREKERKKTEDLLANSINYFYSKLIKEYISAELDETTDEYKWAMDKANWIQDSSKHPDDLLTEKDKEELLNIKTTNKYFL</sequence>
<dbReference type="EMBL" id="CP097899">
    <property type="protein sequence ID" value="URN96680.1"/>
    <property type="molecule type" value="Genomic_DNA"/>
</dbReference>
<name>A0A9J6ZLE3_9BACL</name>